<evidence type="ECO:0000313" key="4">
    <source>
        <dbReference type="Proteomes" id="UP001165367"/>
    </source>
</evidence>
<protein>
    <submittedName>
        <fullName evidence="3">Acyltransferase</fullName>
    </submittedName>
</protein>
<feature type="transmembrane region" description="Helical" evidence="1">
    <location>
        <begin position="36"/>
        <end position="56"/>
    </location>
</feature>
<feature type="transmembrane region" description="Helical" evidence="1">
    <location>
        <begin position="216"/>
        <end position="237"/>
    </location>
</feature>
<feature type="transmembrane region" description="Helical" evidence="1">
    <location>
        <begin position="7"/>
        <end position="24"/>
    </location>
</feature>
<name>A0ABS9KNX7_9BACT</name>
<keyword evidence="4" id="KW-1185">Reference proteome</keyword>
<gene>
    <name evidence="3" type="ORF">LZZ85_06795</name>
</gene>
<reference evidence="3" key="1">
    <citation type="submission" date="2022-01" db="EMBL/GenBank/DDBJ databases">
        <authorList>
            <person name="Jo J.-H."/>
            <person name="Im W.-T."/>
        </authorList>
    </citation>
    <scope>NUCLEOTIDE SEQUENCE</scope>
    <source>
        <strain evidence="3">NA20</strain>
    </source>
</reference>
<feature type="domain" description="Acyltransferase 3" evidence="2">
    <location>
        <begin position="5"/>
        <end position="338"/>
    </location>
</feature>
<keyword evidence="1" id="KW-0472">Membrane</keyword>
<dbReference type="EMBL" id="JAKLTR010000003">
    <property type="protein sequence ID" value="MCG2613980.1"/>
    <property type="molecule type" value="Genomic_DNA"/>
</dbReference>
<accession>A0ABS9KNX7</accession>
<keyword evidence="1" id="KW-0812">Transmembrane</keyword>
<feature type="transmembrane region" description="Helical" evidence="1">
    <location>
        <begin position="317"/>
        <end position="337"/>
    </location>
</feature>
<evidence type="ECO:0000256" key="1">
    <source>
        <dbReference type="SAM" id="Phobius"/>
    </source>
</evidence>
<dbReference type="RefSeq" id="WP_237869967.1">
    <property type="nucleotide sequence ID" value="NZ_JAKLTR010000003.1"/>
</dbReference>
<feature type="transmembrane region" description="Helical" evidence="1">
    <location>
        <begin position="243"/>
        <end position="262"/>
    </location>
</feature>
<sequence>MKYVKQIDALRAIAACMVIFNHWMPQRYFLSRIGFAAFGVEIFFVLSGFLITWILLENKKTLDAGVQSAGSIFKNFYIRRSLRIFPIYYMVVILLALLAFTGMPGLNFNAAYFFTYTTNFYFFNIKTLEGLGGHLWSLAVEEQFYLIWPAALLFIRGRYSVVIIIAFTMIGVISDIALRNVDYGFLITLTCFHLFGAGAFLAWLKVNNVKAIKKLYTVLKVAAPLALMYYVSIWMSLLPLFGVTLRILDGIMALFVLTHLIYRDDQGRTPAMGFIWNNRYLIEMGKISYGIYLYHPFVKVLLYKVFSLLNIELSAYMPYYIADFLFLLICFAALLAVSRLSWIIIEKPLLNLKKYFTYHQTPAPGYLAAEAIIPEQK</sequence>
<evidence type="ECO:0000259" key="2">
    <source>
        <dbReference type="Pfam" id="PF01757"/>
    </source>
</evidence>
<keyword evidence="3" id="KW-0808">Transferase</keyword>
<organism evidence="3 4">
    <name type="scientific">Terrimonas ginsenosidimutans</name>
    <dbReference type="NCBI Taxonomy" id="2908004"/>
    <lineage>
        <taxon>Bacteria</taxon>
        <taxon>Pseudomonadati</taxon>
        <taxon>Bacteroidota</taxon>
        <taxon>Chitinophagia</taxon>
        <taxon>Chitinophagales</taxon>
        <taxon>Chitinophagaceae</taxon>
        <taxon>Terrimonas</taxon>
    </lineage>
</organism>
<feature type="transmembrane region" description="Helical" evidence="1">
    <location>
        <begin position="161"/>
        <end position="178"/>
    </location>
</feature>
<dbReference type="InterPro" id="IPR002656">
    <property type="entry name" value="Acyl_transf_3_dom"/>
</dbReference>
<feature type="transmembrane region" description="Helical" evidence="1">
    <location>
        <begin position="134"/>
        <end position="154"/>
    </location>
</feature>
<feature type="transmembrane region" description="Helical" evidence="1">
    <location>
        <begin position="289"/>
        <end position="311"/>
    </location>
</feature>
<feature type="transmembrane region" description="Helical" evidence="1">
    <location>
        <begin position="184"/>
        <end position="204"/>
    </location>
</feature>
<keyword evidence="1" id="KW-1133">Transmembrane helix</keyword>
<dbReference type="InterPro" id="IPR050879">
    <property type="entry name" value="Acyltransferase_3"/>
</dbReference>
<dbReference type="Pfam" id="PF01757">
    <property type="entry name" value="Acyl_transf_3"/>
    <property type="match status" value="1"/>
</dbReference>
<dbReference type="PANTHER" id="PTHR23028">
    <property type="entry name" value="ACETYLTRANSFERASE"/>
    <property type="match status" value="1"/>
</dbReference>
<keyword evidence="3" id="KW-0012">Acyltransferase</keyword>
<comment type="caution">
    <text evidence="3">The sequence shown here is derived from an EMBL/GenBank/DDBJ whole genome shotgun (WGS) entry which is preliminary data.</text>
</comment>
<evidence type="ECO:0000313" key="3">
    <source>
        <dbReference type="EMBL" id="MCG2613980.1"/>
    </source>
</evidence>
<dbReference type="Proteomes" id="UP001165367">
    <property type="component" value="Unassembled WGS sequence"/>
</dbReference>
<dbReference type="PANTHER" id="PTHR23028:SF53">
    <property type="entry name" value="ACYL_TRANSF_3 DOMAIN-CONTAINING PROTEIN"/>
    <property type="match status" value="1"/>
</dbReference>
<proteinExistence type="predicted"/>
<dbReference type="GO" id="GO:0016746">
    <property type="term" value="F:acyltransferase activity"/>
    <property type="evidence" value="ECO:0007669"/>
    <property type="project" value="UniProtKB-KW"/>
</dbReference>
<feature type="transmembrane region" description="Helical" evidence="1">
    <location>
        <begin position="87"/>
        <end position="114"/>
    </location>
</feature>